<gene>
    <name evidence="2" type="ORF">HINF_LOCUS691</name>
</gene>
<name>A0ABP1GHH2_9EUKA</name>
<dbReference type="EMBL" id="CAXDID020000001">
    <property type="protein sequence ID" value="CAL5970751.1"/>
    <property type="molecule type" value="Genomic_DNA"/>
</dbReference>
<evidence type="ECO:0000313" key="3">
    <source>
        <dbReference type="Proteomes" id="UP001642409"/>
    </source>
</evidence>
<dbReference type="Proteomes" id="UP001642409">
    <property type="component" value="Unassembled WGS sequence"/>
</dbReference>
<protein>
    <submittedName>
        <fullName evidence="2">ABC_transporter family protein</fullName>
    </submittedName>
</protein>
<feature type="region of interest" description="Disordered" evidence="1">
    <location>
        <begin position="95"/>
        <end position="135"/>
    </location>
</feature>
<proteinExistence type="predicted"/>
<evidence type="ECO:0000256" key="1">
    <source>
        <dbReference type="SAM" id="MobiDB-lite"/>
    </source>
</evidence>
<reference evidence="2 3" key="1">
    <citation type="submission" date="2024-07" db="EMBL/GenBank/DDBJ databases">
        <authorList>
            <person name="Akdeniz Z."/>
        </authorList>
    </citation>
    <scope>NUCLEOTIDE SEQUENCE [LARGE SCALE GENOMIC DNA]</scope>
</reference>
<accession>A0ABP1GHH2</accession>
<keyword evidence="3" id="KW-1185">Reference proteome</keyword>
<organism evidence="2 3">
    <name type="scientific">Hexamita inflata</name>
    <dbReference type="NCBI Taxonomy" id="28002"/>
    <lineage>
        <taxon>Eukaryota</taxon>
        <taxon>Metamonada</taxon>
        <taxon>Diplomonadida</taxon>
        <taxon>Hexamitidae</taxon>
        <taxon>Hexamitinae</taxon>
        <taxon>Hexamita</taxon>
    </lineage>
</organism>
<evidence type="ECO:0000313" key="2">
    <source>
        <dbReference type="EMBL" id="CAL5970751.1"/>
    </source>
</evidence>
<comment type="caution">
    <text evidence="2">The sequence shown here is derived from an EMBL/GenBank/DDBJ whole genome shotgun (WGS) entry which is preliminary data.</text>
</comment>
<sequence>MNLDNWKDKKIQQLSGGMQRLPELPDEAHQIKRIIWTNVKDIARHSRKTPIVTGSSIEGAKVHRVKADKPGVIITSHDINELDTLCDSTLPVGGVHRGPGNFAGAQAEGRKRLHPHDHREGQAQAPGLQAPRRKK</sequence>